<dbReference type="STRING" id="2045.KR76_20460"/>
<name>A0A0C5XCW7_NOCSI</name>
<dbReference type="AlphaFoldDB" id="A0A0C5XCW7"/>
<dbReference type="OrthoDB" id="7210788at2"/>
<dbReference type="InterPro" id="IPR006311">
    <property type="entry name" value="TAT_signal"/>
</dbReference>
<feature type="domain" description="Bacterial Ig-like" evidence="1">
    <location>
        <begin position="666"/>
        <end position="745"/>
    </location>
</feature>
<dbReference type="KEGG" id="psim:KR76_20460"/>
<evidence type="ECO:0000313" key="3">
    <source>
        <dbReference type="Proteomes" id="UP000030300"/>
    </source>
</evidence>
<keyword evidence="3" id="KW-1185">Reference proteome</keyword>
<dbReference type="Pfam" id="PF16640">
    <property type="entry name" value="Big_3_5"/>
    <property type="match status" value="2"/>
</dbReference>
<dbReference type="InterPro" id="IPR032109">
    <property type="entry name" value="Big_3_5"/>
</dbReference>
<dbReference type="EMBL" id="CP009896">
    <property type="protein sequence ID" value="AJR18649.1"/>
    <property type="molecule type" value="Genomic_DNA"/>
</dbReference>
<sequence length="749" mass="75172">MKTVRRGIAGIAAAALTAAGLSVLGVATAPSAHAAGSELVENATLRWGVSNESNNAGFAPGTWNLFSAGKLGDPTAGGATLKTADEGATWSNGKAAGWTNHAGNVTVEDLQAGGGYAPTTFDGTRQNSAGASTSPAGSNVFAETQLVFRNGTGRVDAAANTANVQWDGDATVIYYSGMTFFYVSDPELTVNADGSGEVTATLDGYGTDMDDQSQWIDLPAQEVTLATLTGVDVEDLGLTTTPAYRGVEYDAPAGGTAQVRTGADWGSFPQSFVDFVQTTGGGPYWYSTGGSADGKKPTLPLEISWTKVGPPAVQVSKTALLPSGAYQVTVTGTGFDPALSTATRPPLAGKPGGTYVVFGKFAPTWRPSQGAPSSARKVGNQKWAVLAADMATIGGPAAGAVELTPQGTFTATLTIDKAAMDAAATDPSLVNYGVYTYPGGGGNAPTHETYTPITFAAAPGTATATVTTAPTRTTDGTAEVTVADAEGGAGTGSIDVKVEDGSGAEIVSAPAALTDGKATVTLPKGTPGDYTLKVLYTGNANITDATASATYAIGKATGSVSTTVTKKPTPAATGTATLEVTSDETATGDVQLQVKRANGSVVATTSAQLQNGAAAVTLPRLAPGRYSLVASYAGDGVVAGATSTTTLDVAKVAARVTAAWAKKPTARKAGKLKVTVSATGVTATGKVTVVIKNAKGKKVKTVAGTLSKGVVTIKVPKLKAGKYKLSVAYAGDSQLNGASSSAKVTAKRR</sequence>
<gene>
    <name evidence="2" type="ORF">KR76_20460</name>
</gene>
<protein>
    <recommendedName>
        <fullName evidence="1">Bacterial Ig-like domain-containing protein</fullName>
    </recommendedName>
</protein>
<dbReference type="InterPro" id="IPR017868">
    <property type="entry name" value="Filamin/ABP280_repeat-like"/>
</dbReference>
<dbReference type="Gene3D" id="2.60.40.10">
    <property type="entry name" value="Immunoglobulins"/>
    <property type="match status" value="2"/>
</dbReference>
<dbReference type="PROSITE" id="PS51318">
    <property type="entry name" value="TAT"/>
    <property type="match status" value="1"/>
</dbReference>
<dbReference type="GO" id="GO:0005975">
    <property type="term" value="P:carbohydrate metabolic process"/>
    <property type="evidence" value="ECO:0007669"/>
    <property type="project" value="UniProtKB-ARBA"/>
</dbReference>
<dbReference type="InterPro" id="IPR013783">
    <property type="entry name" value="Ig-like_fold"/>
</dbReference>
<evidence type="ECO:0000313" key="2">
    <source>
        <dbReference type="EMBL" id="AJR18649.1"/>
    </source>
</evidence>
<dbReference type="HOGENOM" id="CLU_371252_0_0_11"/>
<dbReference type="Proteomes" id="UP000030300">
    <property type="component" value="Chromosome"/>
</dbReference>
<dbReference type="PROSITE" id="PS50194">
    <property type="entry name" value="FILAMIN_REPEAT"/>
    <property type="match status" value="2"/>
</dbReference>
<accession>A0A0C5XCW7</accession>
<feature type="domain" description="Bacterial Ig-like" evidence="1">
    <location>
        <begin position="565"/>
        <end position="649"/>
    </location>
</feature>
<evidence type="ECO:0000259" key="1">
    <source>
        <dbReference type="Pfam" id="PF16640"/>
    </source>
</evidence>
<dbReference type="RefSeq" id="WP_052138927.1">
    <property type="nucleotide sequence ID" value="NZ_BJMC01000010.1"/>
</dbReference>
<reference evidence="2 3" key="1">
    <citation type="journal article" date="2015" name="Genome Announc.">
        <title>Complete Genome Sequence of Steroid-Transforming Nocardioides simplex VKM Ac-2033D.</title>
        <authorList>
            <person name="Shtratnikova V.Y."/>
            <person name="Schelkunov M.I."/>
            <person name="Pekov Y.A."/>
            <person name="Fokina V.V."/>
            <person name="Logacheva M.D."/>
            <person name="Sokolov S.L."/>
            <person name="Bragin E.Y."/>
            <person name="Ashapkin V.V."/>
            <person name="Donova M.V."/>
        </authorList>
    </citation>
    <scope>NUCLEOTIDE SEQUENCE [LARGE SCALE GENOMIC DNA]</scope>
    <source>
        <strain evidence="2 3">VKM Ac-2033D</strain>
    </source>
</reference>
<organism evidence="2 3">
    <name type="scientific">Nocardioides simplex</name>
    <name type="common">Arthrobacter simplex</name>
    <dbReference type="NCBI Taxonomy" id="2045"/>
    <lineage>
        <taxon>Bacteria</taxon>
        <taxon>Bacillati</taxon>
        <taxon>Actinomycetota</taxon>
        <taxon>Actinomycetes</taxon>
        <taxon>Propionibacteriales</taxon>
        <taxon>Nocardioidaceae</taxon>
        <taxon>Pimelobacter</taxon>
    </lineage>
</organism>
<proteinExistence type="predicted"/>
<dbReference type="GeneID" id="96612639"/>